<evidence type="ECO:0000256" key="6">
    <source>
        <dbReference type="ARBA" id="ARBA00067004"/>
    </source>
</evidence>
<organism evidence="11 12">
    <name type="scientific">Symbiodinium pilosum</name>
    <name type="common">Dinoflagellate</name>
    <dbReference type="NCBI Taxonomy" id="2952"/>
    <lineage>
        <taxon>Eukaryota</taxon>
        <taxon>Sar</taxon>
        <taxon>Alveolata</taxon>
        <taxon>Dinophyceae</taxon>
        <taxon>Suessiales</taxon>
        <taxon>Symbiodiniaceae</taxon>
        <taxon>Symbiodinium</taxon>
    </lineage>
</organism>
<dbReference type="InterPro" id="IPR027477">
    <property type="entry name" value="Succ_DH/fumarate_Rdtase_cat_sf"/>
</dbReference>
<evidence type="ECO:0000256" key="4">
    <source>
        <dbReference type="ARBA" id="ARBA00023002"/>
    </source>
</evidence>
<dbReference type="InterPro" id="IPR001433">
    <property type="entry name" value="OxRdtase_FAD/NAD-bd"/>
</dbReference>
<evidence type="ECO:0000259" key="8">
    <source>
        <dbReference type="Pfam" id="PF00175"/>
    </source>
</evidence>
<dbReference type="SUPFAM" id="SSF52343">
    <property type="entry name" value="Ferredoxin reductase-like, C-terminal NADP-linked domain"/>
    <property type="match status" value="1"/>
</dbReference>
<dbReference type="InterPro" id="IPR024932">
    <property type="entry name" value="ApbE"/>
</dbReference>
<dbReference type="AlphaFoldDB" id="A0A812RVR5"/>
<evidence type="ECO:0000256" key="3">
    <source>
        <dbReference type="ARBA" id="ARBA00022827"/>
    </source>
</evidence>
<evidence type="ECO:0000256" key="5">
    <source>
        <dbReference type="ARBA" id="ARBA00050832"/>
    </source>
</evidence>
<dbReference type="Pfam" id="PF00890">
    <property type="entry name" value="FAD_binding_2"/>
    <property type="match status" value="1"/>
</dbReference>
<dbReference type="GO" id="GO:0016156">
    <property type="term" value="F:fumarate reductase (NADH) activity"/>
    <property type="evidence" value="ECO:0007669"/>
    <property type="project" value="UniProtKB-EC"/>
</dbReference>
<comment type="catalytic activity">
    <reaction evidence="5">
        <text>succinate + NAD(+) = fumarate + NADH + H(+)</text>
        <dbReference type="Rhea" id="RHEA:18281"/>
        <dbReference type="ChEBI" id="CHEBI:15378"/>
        <dbReference type="ChEBI" id="CHEBI:29806"/>
        <dbReference type="ChEBI" id="CHEBI:30031"/>
        <dbReference type="ChEBI" id="CHEBI:57540"/>
        <dbReference type="ChEBI" id="CHEBI:57945"/>
        <dbReference type="EC" id="1.3.1.6"/>
    </reaction>
</comment>
<dbReference type="EMBL" id="CAJNIZ010021591">
    <property type="protein sequence ID" value="CAE7453550.1"/>
    <property type="molecule type" value="Genomic_DNA"/>
</dbReference>
<dbReference type="InterPro" id="IPR039261">
    <property type="entry name" value="FNR_nucleotide-bd"/>
</dbReference>
<name>A0A812RVR5_SYMPI</name>
<dbReference type="EC" id="1.3.1.6" evidence="6"/>
<evidence type="ECO:0000256" key="2">
    <source>
        <dbReference type="ARBA" id="ARBA00022630"/>
    </source>
</evidence>
<dbReference type="InterPro" id="IPR003374">
    <property type="entry name" value="ApbE-like_sf"/>
</dbReference>
<dbReference type="PANTHER" id="PTHR43400:SF7">
    <property type="entry name" value="FAD-DEPENDENT OXIDOREDUCTASE 2 FAD BINDING DOMAIN-CONTAINING PROTEIN"/>
    <property type="match status" value="1"/>
</dbReference>
<gene>
    <name evidence="11" type="primary">osm1</name>
    <name evidence="11" type="ORF">SPIL2461_LOCUS11121</name>
</gene>
<dbReference type="GO" id="GO:0010181">
    <property type="term" value="F:FMN binding"/>
    <property type="evidence" value="ECO:0007669"/>
    <property type="project" value="InterPro"/>
</dbReference>
<comment type="caution">
    <text evidence="11">The sequence shown here is derived from an EMBL/GenBank/DDBJ whole genome shotgun (WGS) entry which is preliminary data.</text>
</comment>
<sequence length="1025" mass="110108">MKEVLSVASTINRMTRGAFDPAVLPLAQHYKRNTAPPSEELVSYSKWSSFEITDSAITKKHAGAMMDLCGLAKGWAIDEMAKKLTDAGFPASYVDWGGDIKVTGQHPAGRNWTAAVLEPHPLDALEVQAGQVPKDHLAHVELRCGQAIATSGDYLQALRTGVSHILDARKGSPMSITAESVASSSVVTSSCMLADALATASMAVGSIKDARQLLDNFRGAELKDPVLDYLLYSRLGPRVVRLKNPGAEEKAHQELRHEGHEEAHVVIVGGGLAGVSAAVEAVKAKARVTLLEKEKDLGGNSAKATSGINACGTRVQKASGVSDDCRYLERDTFVSAKGGTSDVGCVSMLCSKSAEAIHWLIDELGVPLTQLSQLGGHAKKRTHRCPPKADGTPVPVGYTIMQHARAAANALPGIDVKTQCAMKQLLQRTCEDGSTEVYGVEYEDAQGERHSLPCDAVILTTGGFGFDKSEGGLMQQYRPDLVGVPTTNGSFANGDGMKLGAEVGASLIDMDKVQLHPTALIDPKDPLAHTKYLGPEALRGSGGILLDQQGRRFVNELDLRSVVSQAILEHCEDYKVEGSTEKGRPWSWCVLNKEAQEKFGLPMLNFYRSQGLFEETQNGTQGLAELLGCPEETIIETLKTYSSACDTKICKNTGKTVFPSKLTESDTSFVVARITPCIHYCMGGLEISPAGEVLTRKDGALGKRSKIHRLFAAGECTGGVHGGNRLGGNSLLECVVFGRIAGEKAAAVNQKEPGMLTKGAWLPVKLREIRDTDEKYGHNTAVYRFELHGSMQTTGLEVGRYVGIQGEVDGDTVTGFYSPISRPEDSGVIDILCRTDDKGGPIVGLLTSLQPGSSCMMAGMGGVKLKPGGCGDALFTYLNRDIRKLSLLCGGTGLAPAVQIVRSWVKAVDALGELPDPKTSGVRIVYAAESHGDLAFVSALEGLKERFPQHIKYYLVLNKPPRGWTMGVGFVDAEVIRQRLWFPASEDHVCVMCGPPIFEKIMCSTLAKMGYDREQYYSFADPTEC</sequence>
<dbReference type="InterPro" id="IPR010960">
    <property type="entry name" value="Flavocytochrome_c"/>
</dbReference>
<feature type="domain" description="Oxidoreductase FAD/NAD(P)-binding" evidence="8">
    <location>
        <begin position="887"/>
        <end position="1003"/>
    </location>
</feature>
<dbReference type="Gene3D" id="3.50.50.60">
    <property type="entry name" value="FAD/NAD(P)-binding domain"/>
    <property type="match status" value="1"/>
</dbReference>
<dbReference type="SUPFAM" id="SSF51905">
    <property type="entry name" value="FAD/NAD(P)-binding domain"/>
    <property type="match status" value="1"/>
</dbReference>
<feature type="domain" description="Flavoprotein pyridine nucleotide cytochrome reductase-like FAD-binding" evidence="10">
    <location>
        <begin position="774"/>
        <end position="859"/>
    </location>
</feature>
<dbReference type="SUPFAM" id="SSF56425">
    <property type="entry name" value="Succinate dehydrogenase/fumarate reductase flavoprotein, catalytic domain"/>
    <property type="match status" value="1"/>
</dbReference>
<dbReference type="NCBIfam" id="TIGR01813">
    <property type="entry name" value="flavo_cyto_c"/>
    <property type="match status" value="1"/>
</dbReference>
<dbReference type="Pfam" id="PF00970">
    <property type="entry name" value="FAD_binding_6"/>
    <property type="match status" value="1"/>
</dbReference>
<dbReference type="Gene3D" id="2.40.30.10">
    <property type="entry name" value="Translation factors"/>
    <property type="match status" value="1"/>
</dbReference>
<keyword evidence="4" id="KW-0560">Oxidoreductase</keyword>
<dbReference type="SUPFAM" id="SSF63380">
    <property type="entry name" value="Riboflavin synthase domain-like"/>
    <property type="match status" value="1"/>
</dbReference>
<dbReference type="Gene3D" id="3.90.700.10">
    <property type="entry name" value="Succinate dehydrogenase/fumarate reductase flavoprotein, catalytic domain"/>
    <property type="match status" value="1"/>
</dbReference>
<keyword evidence="3" id="KW-0274">FAD</keyword>
<reference evidence="11" key="1">
    <citation type="submission" date="2021-02" db="EMBL/GenBank/DDBJ databases">
        <authorList>
            <person name="Dougan E. K."/>
            <person name="Rhodes N."/>
            <person name="Thang M."/>
            <person name="Chan C."/>
        </authorList>
    </citation>
    <scope>NUCLEOTIDE SEQUENCE</scope>
</reference>
<proteinExistence type="predicted"/>
<evidence type="ECO:0000256" key="7">
    <source>
        <dbReference type="ARBA" id="ARBA00077246"/>
    </source>
</evidence>
<protein>
    <recommendedName>
        <fullName evidence="6">fumarate reductase (NADH)</fullName>
        <ecNumber evidence="6">1.3.1.6</ecNumber>
    </recommendedName>
    <alternativeName>
        <fullName evidence="7">NADH-dependent fumarate reductase</fullName>
    </alternativeName>
</protein>
<dbReference type="InterPro" id="IPR050315">
    <property type="entry name" value="FAD-oxidoreductase_2"/>
</dbReference>
<dbReference type="PANTHER" id="PTHR43400">
    <property type="entry name" value="FUMARATE REDUCTASE"/>
    <property type="match status" value="1"/>
</dbReference>
<dbReference type="InterPro" id="IPR036188">
    <property type="entry name" value="FAD/NAD-bd_sf"/>
</dbReference>
<dbReference type="InterPro" id="IPR003953">
    <property type="entry name" value="FAD-dep_OxRdtase_2_FAD-bd"/>
</dbReference>
<evidence type="ECO:0000259" key="10">
    <source>
        <dbReference type="Pfam" id="PF00970"/>
    </source>
</evidence>
<evidence type="ECO:0000313" key="11">
    <source>
        <dbReference type="EMBL" id="CAE7453550.1"/>
    </source>
</evidence>
<keyword evidence="12" id="KW-1185">Reference proteome</keyword>
<dbReference type="SUPFAM" id="SSF143631">
    <property type="entry name" value="ApbE-like"/>
    <property type="match status" value="1"/>
</dbReference>
<accession>A0A812RVR5</accession>
<evidence type="ECO:0000313" key="12">
    <source>
        <dbReference type="Proteomes" id="UP000649617"/>
    </source>
</evidence>
<evidence type="ECO:0000256" key="1">
    <source>
        <dbReference type="ARBA" id="ARBA00001974"/>
    </source>
</evidence>
<dbReference type="Proteomes" id="UP000649617">
    <property type="component" value="Unassembled WGS sequence"/>
</dbReference>
<feature type="domain" description="FAD-dependent oxidoreductase 2 FAD-binding" evidence="9">
    <location>
        <begin position="264"/>
        <end position="731"/>
    </location>
</feature>
<dbReference type="Pfam" id="PF02424">
    <property type="entry name" value="ApbE"/>
    <property type="match status" value="1"/>
</dbReference>
<dbReference type="Pfam" id="PF00175">
    <property type="entry name" value="NAD_binding_1"/>
    <property type="match status" value="1"/>
</dbReference>
<evidence type="ECO:0000259" key="9">
    <source>
        <dbReference type="Pfam" id="PF00890"/>
    </source>
</evidence>
<dbReference type="PRINTS" id="PR00406">
    <property type="entry name" value="CYTB5RDTASE"/>
</dbReference>
<dbReference type="Gene3D" id="3.10.520.10">
    <property type="entry name" value="ApbE-like domains"/>
    <property type="match status" value="1"/>
</dbReference>
<dbReference type="InterPro" id="IPR017938">
    <property type="entry name" value="Riboflavin_synthase-like_b-brl"/>
</dbReference>
<dbReference type="CDD" id="cd06183">
    <property type="entry name" value="cyt_b5_reduct_like"/>
    <property type="match status" value="1"/>
</dbReference>
<keyword evidence="2" id="KW-0285">Flavoprotein</keyword>
<dbReference type="FunFam" id="3.90.700.10:FF:000007">
    <property type="entry name" value="NADH-dependent fumarate reductase"/>
    <property type="match status" value="1"/>
</dbReference>
<dbReference type="OrthoDB" id="10252157at2759"/>
<dbReference type="Gene3D" id="3.40.50.80">
    <property type="entry name" value="Nucleotide-binding domain of ferredoxin-NADP reductase (FNR) module"/>
    <property type="match status" value="1"/>
</dbReference>
<dbReference type="InterPro" id="IPR008333">
    <property type="entry name" value="Cbr1-like_FAD-bd_dom"/>
</dbReference>
<comment type="cofactor">
    <cofactor evidence="1">
        <name>FAD</name>
        <dbReference type="ChEBI" id="CHEBI:57692"/>
    </cofactor>
</comment>